<dbReference type="Pfam" id="PF09587">
    <property type="entry name" value="PGA_cap"/>
    <property type="match status" value="1"/>
</dbReference>
<dbReference type="PANTHER" id="PTHR33393:SF13">
    <property type="entry name" value="PGA BIOSYNTHESIS PROTEIN CAPA"/>
    <property type="match status" value="1"/>
</dbReference>
<dbReference type="EMBL" id="JQCN01000034">
    <property type="protein sequence ID" value="KRN99157.1"/>
    <property type="molecule type" value="Genomic_DNA"/>
</dbReference>
<feature type="domain" description="Capsule synthesis protein CapA" evidence="4">
    <location>
        <begin position="110"/>
        <end position="351"/>
    </location>
</feature>
<evidence type="ECO:0000256" key="2">
    <source>
        <dbReference type="SAM" id="MobiDB-lite"/>
    </source>
</evidence>
<dbReference type="Proteomes" id="UP000051886">
    <property type="component" value="Unassembled WGS sequence"/>
</dbReference>
<dbReference type="AlphaFoldDB" id="A0A0R2LH39"/>
<reference evidence="5 6" key="1">
    <citation type="journal article" date="2015" name="Genome Announc.">
        <title>Expanding the biotechnology potential of lactobacilli through comparative genomics of 213 strains and associated genera.</title>
        <authorList>
            <person name="Sun Z."/>
            <person name="Harris H.M."/>
            <person name="McCann A."/>
            <person name="Guo C."/>
            <person name="Argimon S."/>
            <person name="Zhang W."/>
            <person name="Yang X."/>
            <person name="Jeffery I.B."/>
            <person name="Cooney J.C."/>
            <person name="Kagawa T.F."/>
            <person name="Liu W."/>
            <person name="Song Y."/>
            <person name="Salvetti E."/>
            <person name="Wrobel A."/>
            <person name="Rasinkangas P."/>
            <person name="Parkhill J."/>
            <person name="Rea M.C."/>
            <person name="O'Sullivan O."/>
            <person name="Ritari J."/>
            <person name="Douillard F.P."/>
            <person name="Paul Ross R."/>
            <person name="Yang R."/>
            <person name="Briner A.E."/>
            <person name="Felis G.E."/>
            <person name="de Vos W.M."/>
            <person name="Barrangou R."/>
            <person name="Klaenhammer T.R."/>
            <person name="Caufield P.W."/>
            <person name="Cui Y."/>
            <person name="Zhang H."/>
            <person name="O'Toole P.W."/>
        </authorList>
    </citation>
    <scope>NUCLEOTIDE SEQUENCE [LARGE SCALE GENOMIC DNA]</scope>
    <source>
        <strain evidence="5 6">NBRC 103219</strain>
    </source>
</reference>
<evidence type="ECO:0000259" key="4">
    <source>
        <dbReference type="SMART" id="SM00854"/>
    </source>
</evidence>
<evidence type="ECO:0000313" key="5">
    <source>
        <dbReference type="EMBL" id="KRN99157.1"/>
    </source>
</evidence>
<dbReference type="InterPro" id="IPR019079">
    <property type="entry name" value="Capsule_synth_CapA"/>
</dbReference>
<feature type="transmembrane region" description="Helical" evidence="3">
    <location>
        <begin position="66"/>
        <end position="84"/>
    </location>
</feature>
<comment type="similarity">
    <text evidence="1">Belongs to the CapA family.</text>
</comment>
<feature type="region of interest" description="Disordered" evidence="2">
    <location>
        <begin position="1"/>
        <end position="35"/>
    </location>
</feature>
<keyword evidence="3" id="KW-0812">Transmembrane</keyword>
<dbReference type="InterPro" id="IPR052169">
    <property type="entry name" value="CW_Biosynth-Accessory"/>
</dbReference>
<dbReference type="SMART" id="SM00854">
    <property type="entry name" value="PGA_cap"/>
    <property type="match status" value="1"/>
</dbReference>
<evidence type="ECO:0000256" key="3">
    <source>
        <dbReference type="SAM" id="Phobius"/>
    </source>
</evidence>
<keyword evidence="3" id="KW-1133">Transmembrane helix</keyword>
<evidence type="ECO:0000256" key="1">
    <source>
        <dbReference type="ARBA" id="ARBA00005662"/>
    </source>
</evidence>
<feature type="compositionally biased region" description="Basic and acidic residues" evidence="2">
    <location>
        <begin position="23"/>
        <end position="35"/>
    </location>
</feature>
<dbReference type="CDD" id="cd07381">
    <property type="entry name" value="MPP_CapA"/>
    <property type="match status" value="1"/>
</dbReference>
<name>A0A0R2LH39_9LACO</name>
<accession>A0A0R2LH39</accession>
<evidence type="ECO:0000313" key="6">
    <source>
        <dbReference type="Proteomes" id="UP000051886"/>
    </source>
</evidence>
<comment type="caution">
    <text evidence="5">The sequence shown here is derived from an EMBL/GenBank/DDBJ whole genome shotgun (WGS) entry which is preliminary data.</text>
</comment>
<keyword evidence="6" id="KW-1185">Reference proteome</keyword>
<gene>
    <name evidence="5" type="ORF">IV66_GL001645</name>
</gene>
<dbReference type="STRING" id="449659.IV66_GL001645"/>
<dbReference type="RefSeq" id="WP_017867163.1">
    <property type="nucleotide sequence ID" value="NZ_BJYB01000013.1"/>
</dbReference>
<dbReference type="OrthoDB" id="9810906at2"/>
<dbReference type="PATRIC" id="fig|449659.4.peg.1678"/>
<keyword evidence="3" id="KW-0472">Membrane</keyword>
<organism evidence="5 6">
    <name type="scientific">Ligilactobacillus pobuzihii</name>
    <dbReference type="NCBI Taxonomy" id="449659"/>
    <lineage>
        <taxon>Bacteria</taxon>
        <taxon>Bacillati</taxon>
        <taxon>Bacillota</taxon>
        <taxon>Bacilli</taxon>
        <taxon>Lactobacillales</taxon>
        <taxon>Lactobacillaceae</taxon>
        <taxon>Ligilactobacillus</taxon>
    </lineage>
</organism>
<protein>
    <recommendedName>
        <fullName evidence="4">Capsule synthesis protein CapA domain-containing protein</fullName>
    </recommendedName>
</protein>
<dbReference type="PANTHER" id="PTHR33393">
    <property type="entry name" value="POLYGLUTAMINE SYNTHESIS ACCESSORY PROTEIN RV0574C-RELATED"/>
    <property type="match status" value="1"/>
</dbReference>
<dbReference type="SUPFAM" id="SSF56300">
    <property type="entry name" value="Metallo-dependent phosphatases"/>
    <property type="match status" value="1"/>
</dbReference>
<dbReference type="Gene3D" id="3.60.21.10">
    <property type="match status" value="1"/>
</dbReference>
<proteinExistence type="inferred from homology"/>
<dbReference type="InterPro" id="IPR029052">
    <property type="entry name" value="Metallo-depent_PP-like"/>
</dbReference>
<sequence length="430" mass="49212">MVKRRKKEDISRRRSQQKTRWYSIKDEQEQRETKKEDIKLLPELEDDEKLSFKEKISRKIRYHRKATISTLLITAVCLFTGAWLTDYLHNSVFVAKDSIPLTSKKSDKLQMTFVGDIMMDRGNYKKGQHGGYDQFFSHSKNLWKDSDLTIGNLESTVLNGSKGYKKNPDKNIHLKMSTDGLNAINKAGFTTMGLANNHISDFGHKGMDNTLKTFNDRNMDHVGLGRDASNGLSYQIYNVDGIKVSFVAVTDIIPKNTSFKSNEAGALTTRNNDYLNLVQEASAQSDYTVVYSHWGHENGLNVTDRQRELGHKLTDAGADVVVGMHGHVLQPVEKYKNGLILYGMGNFVFEQEQSREKDSVVANMRMNKDGRMELELVPMRIKDGVPAVTKNPFFKRRIYHQLDKNLDKSNYEKLSNSLLIKNFGYQYKVK</sequence>